<name>A0A8H8RZM1_9HELO</name>
<feature type="compositionally biased region" description="Polar residues" evidence="1">
    <location>
        <begin position="907"/>
        <end position="919"/>
    </location>
</feature>
<feature type="compositionally biased region" description="Low complexity" evidence="1">
    <location>
        <begin position="748"/>
        <end position="757"/>
    </location>
</feature>
<accession>A0A8H8RZM1</accession>
<feature type="compositionally biased region" description="Basic and acidic residues" evidence="1">
    <location>
        <begin position="984"/>
        <end position="1009"/>
    </location>
</feature>
<feature type="compositionally biased region" description="Polar residues" evidence="1">
    <location>
        <begin position="111"/>
        <end position="122"/>
    </location>
</feature>
<keyword evidence="3" id="KW-1185">Reference proteome</keyword>
<feature type="compositionally biased region" description="Basic and acidic residues" evidence="1">
    <location>
        <begin position="64"/>
        <end position="74"/>
    </location>
</feature>
<feature type="compositionally biased region" description="Low complexity" evidence="1">
    <location>
        <begin position="27"/>
        <end position="39"/>
    </location>
</feature>
<proteinExistence type="predicted"/>
<dbReference type="OrthoDB" id="3439820at2759"/>
<feature type="region of interest" description="Disordered" evidence="1">
    <location>
        <begin position="807"/>
        <end position="919"/>
    </location>
</feature>
<feature type="region of interest" description="Disordered" evidence="1">
    <location>
        <begin position="240"/>
        <end position="268"/>
    </location>
</feature>
<organism evidence="2 3">
    <name type="scientific">Lachnellula subtilissima</name>
    <dbReference type="NCBI Taxonomy" id="602034"/>
    <lineage>
        <taxon>Eukaryota</taxon>
        <taxon>Fungi</taxon>
        <taxon>Dikarya</taxon>
        <taxon>Ascomycota</taxon>
        <taxon>Pezizomycotina</taxon>
        <taxon>Leotiomycetes</taxon>
        <taxon>Helotiales</taxon>
        <taxon>Lachnaceae</taxon>
        <taxon>Lachnellula</taxon>
    </lineage>
</organism>
<reference evidence="2 3" key="1">
    <citation type="submission" date="2018-05" db="EMBL/GenBank/DDBJ databases">
        <title>Genome sequencing and assembly of the regulated plant pathogen Lachnellula willkommii and related sister species for the development of diagnostic species identification markers.</title>
        <authorList>
            <person name="Giroux E."/>
            <person name="Bilodeau G."/>
        </authorList>
    </citation>
    <scope>NUCLEOTIDE SEQUENCE [LARGE SCALE GENOMIC DNA]</scope>
    <source>
        <strain evidence="2 3">CBS 197.66</strain>
    </source>
</reference>
<feature type="region of interest" description="Disordered" evidence="1">
    <location>
        <begin position="104"/>
        <end position="146"/>
    </location>
</feature>
<comment type="caution">
    <text evidence="2">The sequence shown here is derived from an EMBL/GenBank/DDBJ whole genome shotgun (WGS) entry which is preliminary data.</text>
</comment>
<gene>
    <name evidence="2" type="ORF">LSUB1_G001164</name>
</gene>
<evidence type="ECO:0000313" key="3">
    <source>
        <dbReference type="Proteomes" id="UP000462212"/>
    </source>
</evidence>
<feature type="region of interest" description="Disordered" evidence="1">
    <location>
        <begin position="1"/>
        <end position="83"/>
    </location>
</feature>
<dbReference type="EMBL" id="QGMJ01000054">
    <property type="protein sequence ID" value="TVY43831.1"/>
    <property type="molecule type" value="Genomic_DNA"/>
</dbReference>
<evidence type="ECO:0000313" key="2">
    <source>
        <dbReference type="EMBL" id="TVY43831.1"/>
    </source>
</evidence>
<feature type="compositionally biased region" description="Low complexity" evidence="1">
    <location>
        <begin position="826"/>
        <end position="843"/>
    </location>
</feature>
<feature type="compositionally biased region" description="Basic residues" evidence="1">
    <location>
        <begin position="16"/>
        <end position="26"/>
    </location>
</feature>
<feature type="region of interest" description="Disordered" evidence="1">
    <location>
        <begin position="974"/>
        <end position="1009"/>
    </location>
</feature>
<feature type="compositionally biased region" description="Low complexity" evidence="1">
    <location>
        <begin position="857"/>
        <end position="870"/>
    </location>
</feature>
<dbReference type="Proteomes" id="UP000462212">
    <property type="component" value="Unassembled WGS sequence"/>
</dbReference>
<feature type="compositionally biased region" description="Polar residues" evidence="1">
    <location>
        <begin position="719"/>
        <end position="731"/>
    </location>
</feature>
<feature type="region of interest" description="Disordered" evidence="1">
    <location>
        <begin position="719"/>
        <end position="759"/>
    </location>
</feature>
<protein>
    <submittedName>
        <fullName evidence="2">Uncharacterized protein</fullName>
    </submittedName>
</protein>
<feature type="region of interest" description="Disordered" evidence="1">
    <location>
        <begin position="403"/>
        <end position="435"/>
    </location>
</feature>
<evidence type="ECO:0000256" key="1">
    <source>
        <dbReference type="SAM" id="MobiDB-lite"/>
    </source>
</evidence>
<dbReference type="AlphaFoldDB" id="A0A8H8RZM1"/>
<sequence>MSTDAQPPTPPPHTNHVQHHLPRRLSLRSLSHSLSRASLNTDSPQPAHRRSTSLQNLVSRILPTRREEKGHTLRPDLQNEDTNHSQDLAADFIPGLKLTHPSEKIKHDHSTLTTKVGVSSRSSRNKWGHSSRGDSAETVQSNGHGRLSKIFGSQIKVIEQEKPKMAPRAGKMVMNSQAYSLKSSSQDPAEAGSHAIIVVEPKESKPTVEKEVSKSQRMFEEKKKARREQRRALQESGDFLGVQGANPRTGYWDSSDATSSTELSQTTDDMKNKLEVRATENVDKKEQFAKSKAAEAQHYTEIERAESDRDLRKKQKAERKELEYNLNQRRVPRWKATENEWSSIAEPELSPIEQLHLKVRFSRYSLEKNATHYVPQTPTKPRDYFVGLPTSFSPFVCERSSSKPAESAYRMSPETTIPRKPVGSYDSRQQGNKSDDTVLHLNIKKHKPAEQTSSQKENPFKVLPDITKYPEANNKLHDTYHIKKPHPSETSKMVTALAGETGCLDKQTSGRELDSFLDHLESESGPRVENKTTVTSYQSVSTKQVETRQPLVQNQQASIQEARILPLNLPPVYFKDPVAARIPQNSHPLSHPHPAVWAPPTILDTEPDIFLSSNTSTTTTIGCFQNHPIPCQFHGEGETMKDLTRPSPLRRKQSNIPLRTMYHLGTNVQSNTLGNGSPTTPVDTVISSEHKLDQTKQRTLKLCHLTSLEGERVEMKNTPTSIYTSPLSPTKQRAPGARNAARERTAAARETPLATPRSASVQEQIAAMARNAARATPLATPLATRGCLCKRNQDEAVTLYASREQNAAQALPPATPRSASQKKRNAIVAREAARARNAAQAVPPATPRSASQNSLDATVAQEAAQVQNAAPDTPTATPRSRSIQKRNAIVARNAARERNAARASANGGPQKQTPSVVRTAARTTTEYQNMRHELAVKKSQTTMEEGEMSCPRLRPKAENSRHIIKDLEAVLRGIGDTGSPSNSNKDDRLVVWHPTPSEDKAGRKQADAKEMRDVNKELEAILQGIGDTGSISNNEDDQLVVWHPTRSKEKAGRKQADAEEIQRQGLALIWKILVLLFHAAWWFGTWISGN</sequence>
<feature type="compositionally biased region" description="Polar residues" evidence="1">
    <location>
        <begin position="255"/>
        <end position="267"/>
    </location>
</feature>